<dbReference type="EMBL" id="AP026073">
    <property type="protein sequence ID" value="BDM71130.1"/>
    <property type="molecule type" value="Genomic_DNA"/>
</dbReference>
<evidence type="ECO:0000313" key="2">
    <source>
        <dbReference type="EMBL" id="BDM71130.1"/>
    </source>
</evidence>
<dbReference type="Proteomes" id="UP001059597">
    <property type="component" value="Chromosome"/>
</dbReference>
<keyword evidence="3" id="KW-1185">Reference proteome</keyword>
<gene>
    <name evidence="2" type="ORF">HEK616_46170</name>
</gene>
<proteinExistence type="predicted"/>
<sequence>MPLPPFPLRTVRRIGPTPLTPHPAHVSAWKLAEPGGHVQTVGRPTWAMCRHIAICQGSLHAACPSLPTPGPPLVTQLTLNPAVTGAPGPAARSS</sequence>
<protein>
    <submittedName>
        <fullName evidence="2">Uncharacterized protein</fullName>
    </submittedName>
</protein>
<feature type="region of interest" description="Disordered" evidence="1">
    <location>
        <begin position="1"/>
        <end position="23"/>
    </location>
</feature>
<accession>A0ABN6R0T9</accession>
<reference evidence="2" key="1">
    <citation type="submission" date="2022-06" db="EMBL/GenBank/DDBJ databases">
        <title>Complete genome sequence of Streptomyces nigrescens HEK616.</title>
        <authorList>
            <person name="Asamizu S."/>
            <person name="Onaka H."/>
        </authorList>
    </citation>
    <scope>NUCLEOTIDE SEQUENCE</scope>
    <source>
        <strain evidence="2">HEK616</strain>
    </source>
</reference>
<organism evidence="2 3">
    <name type="scientific">Streptomyces nigrescens</name>
    <dbReference type="NCBI Taxonomy" id="1920"/>
    <lineage>
        <taxon>Bacteria</taxon>
        <taxon>Bacillati</taxon>
        <taxon>Actinomycetota</taxon>
        <taxon>Actinomycetes</taxon>
        <taxon>Kitasatosporales</taxon>
        <taxon>Streptomycetaceae</taxon>
        <taxon>Streptomyces</taxon>
    </lineage>
</organism>
<evidence type="ECO:0000256" key="1">
    <source>
        <dbReference type="SAM" id="MobiDB-lite"/>
    </source>
</evidence>
<name>A0ABN6R0T9_STRNI</name>
<evidence type="ECO:0000313" key="3">
    <source>
        <dbReference type="Proteomes" id="UP001059597"/>
    </source>
</evidence>